<dbReference type="SUPFAM" id="SSF46785">
    <property type="entry name" value="Winged helix' DNA-binding domain"/>
    <property type="match status" value="1"/>
</dbReference>
<dbReference type="GO" id="GO:0003700">
    <property type="term" value="F:DNA-binding transcription factor activity"/>
    <property type="evidence" value="ECO:0007669"/>
    <property type="project" value="InterPro"/>
</dbReference>
<dbReference type="PROSITE" id="PS50995">
    <property type="entry name" value="HTH_MARR_2"/>
    <property type="match status" value="1"/>
</dbReference>
<dbReference type="Pfam" id="PF12802">
    <property type="entry name" value="MarR_2"/>
    <property type="match status" value="1"/>
</dbReference>
<reference evidence="2 3" key="1">
    <citation type="submission" date="2015-01" db="EMBL/GenBank/DDBJ databases">
        <title>Genome sequence of Mycobacterium llatzerense and Mycobacterium immunogenum recovered from brain abscess.</title>
        <authorList>
            <person name="Greninger A.L."/>
            <person name="Langelier C."/>
            <person name="Cunningham G."/>
            <person name="Chiu C.Y."/>
            <person name="Miller S."/>
        </authorList>
    </citation>
    <scope>NUCLEOTIDE SEQUENCE [LARGE SCALE GENOMIC DNA]</scope>
    <source>
        <strain evidence="2 3">CLUC14</strain>
    </source>
</reference>
<dbReference type="STRING" id="280871.TL10_10355"/>
<dbReference type="Proteomes" id="UP000032221">
    <property type="component" value="Unassembled WGS sequence"/>
</dbReference>
<accession>A0A0D1LLX6</accession>
<dbReference type="OrthoDB" id="8635520at2"/>
<dbReference type="SMART" id="SM00347">
    <property type="entry name" value="HTH_MARR"/>
    <property type="match status" value="1"/>
</dbReference>
<dbReference type="RefSeq" id="WP_043985594.1">
    <property type="nucleotide sequence ID" value="NZ_JXST01000012.1"/>
</dbReference>
<dbReference type="Gene3D" id="1.10.10.10">
    <property type="entry name" value="Winged helix-like DNA-binding domain superfamily/Winged helix DNA-binding domain"/>
    <property type="match status" value="1"/>
</dbReference>
<dbReference type="PATRIC" id="fig|280871.6.peg.2146"/>
<protein>
    <submittedName>
        <fullName evidence="2">MarR family transcriptional regulator</fullName>
    </submittedName>
</protein>
<evidence type="ECO:0000313" key="3">
    <source>
        <dbReference type="Proteomes" id="UP000032221"/>
    </source>
</evidence>
<dbReference type="PANTHER" id="PTHR33164:SF99">
    <property type="entry name" value="MARR FAMILY REGULATORY PROTEIN"/>
    <property type="match status" value="1"/>
</dbReference>
<dbReference type="GO" id="GO:0006950">
    <property type="term" value="P:response to stress"/>
    <property type="evidence" value="ECO:0007669"/>
    <property type="project" value="TreeGrafter"/>
</dbReference>
<evidence type="ECO:0000259" key="1">
    <source>
        <dbReference type="PROSITE" id="PS50995"/>
    </source>
</evidence>
<gene>
    <name evidence="2" type="ORF">TL10_10355</name>
</gene>
<sequence length="147" mass="16427">MYFMWLTDDQQDLWRGYLAMSGRLQAELNRQLQRDHGLSLADYDVLVALSELPDCRMGELGAHLGWEQSRVSHQLTRMRSRGLIERSGSADDRRAAVVTLTAGGRDALEAAAPGHAELVRSVVFDSMSRTQADALRRWTATVLARLG</sequence>
<feature type="domain" description="HTH marR-type" evidence="1">
    <location>
        <begin position="10"/>
        <end position="144"/>
    </location>
</feature>
<evidence type="ECO:0000313" key="2">
    <source>
        <dbReference type="EMBL" id="KIU16946.1"/>
    </source>
</evidence>
<dbReference type="EMBL" id="JXST01000012">
    <property type="protein sequence ID" value="KIU16946.1"/>
    <property type="molecule type" value="Genomic_DNA"/>
</dbReference>
<dbReference type="InterPro" id="IPR039422">
    <property type="entry name" value="MarR/SlyA-like"/>
</dbReference>
<dbReference type="InterPro" id="IPR000835">
    <property type="entry name" value="HTH_MarR-typ"/>
</dbReference>
<dbReference type="AlphaFoldDB" id="A0A0D1LLX6"/>
<organism evidence="2 3">
    <name type="scientific">Mycolicibacterium llatzerense</name>
    <dbReference type="NCBI Taxonomy" id="280871"/>
    <lineage>
        <taxon>Bacteria</taxon>
        <taxon>Bacillati</taxon>
        <taxon>Actinomycetota</taxon>
        <taxon>Actinomycetes</taxon>
        <taxon>Mycobacteriales</taxon>
        <taxon>Mycobacteriaceae</taxon>
        <taxon>Mycolicibacterium</taxon>
    </lineage>
</organism>
<name>A0A0D1LLX6_9MYCO</name>
<keyword evidence="3" id="KW-1185">Reference proteome</keyword>
<proteinExistence type="predicted"/>
<dbReference type="InterPro" id="IPR036388">
    <property type="entry name" value="WH-like_DNA-bd_sf"/>
</dbReference>
<comment type="caution">
    <text evidence="2">The sequence shown here is derived from an EMBL/GenBank/DDBJ whole genome shotgun (WGS) entry which is preliminary data.</text>
</comment>
<dbReference type="PANTHER" id="PTHR33164">
    <property type="entry name" value="TRANSCRIPTIONAL REGULATOR, MARR FAMILY"/>
    <property type="match status" value="1"/>
</dbReference>
<dbReference type="InterPro" id="IPR036390">
    <property type="entry name" value="WH_DNA-bd_sf"/>
</dbReference>